<evidence type="ECO:0000313" key="7">
    <source>
        <dbReference type="Ensembl" id="ENSSFAP00005001971.1"/>
    </source>
</evidence>
<dbReference type="Proteomes" id="UP000472267">
    <property type="component" value="Chromosome 15"/>
</dbReference>
<keyword evidence="4" id="KW-0929">Antimicrobial</keyword>
<dbReference type="InParanoid" id="A0A672F5H6"/>
<dbReference type="AlphaFoldDB" id="A0A672F5H6"/>
<evidence type="ECO:0000256" key="3">
    <source>
        <dbReference type="ARBA" id="ARBA00022525"/>
    </source>
</evidence>
<dbReference type="GO" id="GO:0005576">
    <property type="term" value="C:extracellular region"/>
    <property type="evidence" value="ECO:0007669"/>
    <property type="project" value="UniProtKB-SubCell"/>
</dbReference>
<protein>
    <submittedName>
        <fullName evidence="7">Uncharacterized protein</fullName>
    </submittedName>
</protein>
<evidence type="ECO:0000256" key="5">
    <source>
        <dbReference type="ARBA" id="ARBA00023022"/>
    </source>
</evidence>
<sequence>MRCALLFLVLSMVVLMAQPGECIYGLIFKGLYHGIVKRRRHGGVEVTCFESLKPNLSKSLVNIF</sequence>
<evidence type="ECO:0000256" key="1">
    <source>
        <dbReference type="ARBA" id="ARBA00004613"/>
    </source>
</evidence>
<keyword evidence="3" id="KW-0964">Secreted</keyword>
<reference evidence="7" key="1">
    <citation type="submission" date="2019-06" db="EMBL/GenBank/DDBJ databases">
        <authorList>
            <consortium name="Wellcome Sanger Institute Data Sharing"/>
        </authorList>
    </citation>
    <scope>NUCLEOTIDE SEQUENCE [LARGE SCALE GENOMIC DNA]</scope>
</reference>
<evidence type="ECO:0000256" key="6">
    <source>
        <dbReference type="SAM" id="SignalP"/>
    </source>
</evidence>
<proteinExistence type="inferred from homology"/>
<evidence type="ECO:0000256" key="4">
    <source>
        <dbReference type="ARBA" id="ARBA00022529"/>
    </source>
</evidence>
<comment type="subcellular location">
    <subcellularLocation>
        <location evidence="1">Secreted</location>
    </subcellularLocation>
</comment>
<keyword evidence="6" id="KW-0732">Signal</keyword>
<comment type="similarity">
    <text evidence="2">Belongs to the pleurocidin family.</text>
</comment>
<keyword evidence="5" id="KW-0044">Antibiotic</keyword>
<reference evidence="7" key="2">
    <citation type="submission" date="2025-08" db="UniProtKB">
        <authorList>
            <consortium name="Ensembl"/>
        </authorList>
    </citation>
    <scope>IDENTIFICATION</scope>
</reference>
<reference evidence="7" key="3">
    <citation type="submission" date="2025-09" db="UniProtKB">
        <authorList>
            <consortium name="Ensembl"/>
        </authorList>
    </citation>
    <scope>IDENTIFICATION</scope>
</reference>
<dbReference type="InterPro" id="IPR012515">
    <property type="entry name" value="Antimicrobial12"/>
</dbReference>
<name>A0A672F5H6_SALFA</name>
<evidence type="ECO:0000313" key="8">
    <source>
        <dbReference type="Proteomes" id="UP000472267"/>
    </source>
</evidence>
<keyword evidence="8" id="KW-1185">Reference proteome</keyword>
<evidence type="ECO:0000256" key="2">
    <source>
        <dbReference type="ARBA" id="ARBA00007419"/>
    </source>
</evidence>
<dbReference type="Pfam" id="PF08107">
    <property type="entry name" value="Antimicrobial12"/>
    <property type="match status" value="1"/>
</dbReference>
<organism evidence="7 8">
    <name type="scientific">Salarias fasciatus</name>
    <name type="common">Jewelled blenny</name>
    <name type="synonym">Blennius fasciatus</name>
    <dbReference type="NCBI Taxonomy" id="181472"/>
    <lineage>
        <taxon>Eukaryota</taxon>
        <taxon>Metazoa</taxon>
        <taxon>Chordata</taxon>
        <taxon>Craniata</taxon>
        <taxon>Vertebrata</taxon>
        <taxon>Euteleostomi</taxon>
        <taxon>Actinopterygii</taxon>
        <taxon>Neopterygii</taxon>
        <taxon>Teleostei</taxon>
        <taxon>Neoteleostei</taxon>
        <taxon>Acanthomorphata</taxon>
        <taxon>Ovalentaria</taxon>
        <taxon>Blenniimorphae</taxon>
        <taxon>Blenniiformes</taxon>
        <taxon>Blennioidei</taxon>
        <taxon>Blenniidae</taxon>
        <taxon>Salariinae</taxon>
        <taxon>Salarias</taxon>
    </lineage>
</organism>
<feature type="signal peptide" evidence="6">
    <location>
        <begin position="1"/>
        <end position="22"/>
    </location>
</feature>
<dbReference type="Ensembl" id="ENSSFAT00005002082.1">
    <property type="protein sequence ID" value="ENSSFAP00005001971.1"/>
    <property type="gene ID" value="ENSSFAG00005001311.1"/>
</dbReference>
<feature type="chain" id="PRO_5025425660" evidence="6">
    <location>
        <begin position="23"/>
        <end position="64"/>
    </location>
</feature>
<accession>A0A672F5H6</accession>
<dbReference type="GO" id="GO:0042742">
    <property type="term" value="P:defense response to bacterium"/>
    <property type="evidence" value="ECO:0007669"/>
    <property type="project" value="UniProtKB-KW"/>
</dbReference>